<gene>
    <name evidence="1" type="ORF">D7Z94_24955</name>
</gene>
<proteinExistence type="predicted"/>
<organism evidence="1 2">
    <name type="scientific">Ulvibacterium marinum</name>
    <dbReference type="NCBI Taxonomy" id="2419782"/>
    <lineage>
        <taxon>Bacteria</taxon>
        <taxon>Pseudomonadati</taxon>
        <taxon>Bacteroidota</taxon>
        <taxon>Flavobacteriia</taxon>
        <taxon>Flavobacteriales</taxon>
        <taxon>Flavobacteriaceae</taxon>
        <taxon>Ulvibacterium</taxon>
    </lineage>
</organism>
<dbReference type="RefSeq" id="WP_120714396.1">
    <property type="nucleotide sequence ID" value="NZ_RBCJ01000007.1"/>
</dbReference>
<dbReference type="Proteomes" id="UP000276603">
    <property type="component" value="Unassembled WGS sequence"/>
</dbReference>
<evidence type="ECO:0000313" key="1">
    <source>
        <dbReference type="EMBL" id="RKN75914.1"/>
    </source>
</evidence>
<accession>A0A3B0BUH0</accession>
<dbReference type="AlphaFoldDB" id="A0A3B0BUH0"/>
<dbReference type="OrthoDB" id="9882668at2"/>
<name>A0A3B0BUH0_9FLAO</name>
<dbReference type="EMBL" id="RBCJ01000007">
    <property type="protein sequence ID" value="RKN75914.1"/>
    <property type="molecule type" value="Genomic_DNA"/>
</dbReference>
<keyword evidence="2" id="KW-1185">Reference proteome</keyword>
<evidence type="ECO:0000313" key="2">
    <source>
        <dbReference type="Proteomes" id="UP000276603"/>
    </source>
</evidence>
<protein>
    <submittedName>
        <fullName evidence="1">Uncharacterized protein</fullName>
    </submittedName>
</protein>
<comment type="caution">
    <text evidence="1">The sequence shown here is derived from an EMBL/GenBank/DDBJ whole genome shotgun (WGS) entry which is preliminary data.</text>
</comment>
<reference evidence="1 2" key="1">
    <citation type="submission" date="2018-10" db="EMBL/GenBank/DDBJ databases">
        <title>Ulvibacterium marinum gen. nov., sp. nov., a novel marine bacterium of the family Flavobacteriaceae, isolated from a culture of the green alga Ulva prolifera.</title>
        <authorList>
            <person name="Zhang Z."/>
        </authorList>
    </citation>
    <scope>NUCLEOTIDE SEQUENCE [LARGE SCALE GENOMIC DNA]</scope>
    <source>
        <strain evidence="1 2">CCMM003</strain>
    </source>
</reference>
<sequence>MKRFIKVITFSVLLFTNISCWKQLRPDKITKDFYGNYIFQYPSYETEVLTINRDNTFKQQIFKDESSFRIGVSPILKNTGKWSEEPDNTLRFSNWLNYSFMFQVDSILDKPDKSLLPSVIWKKSRNGYREKIYIYYETGFVFEKDTVQ</sequence>